<keyword evidence="13" id="KW-1185">Reference proteome</keyword>
<evidence type="ECO:0000256" key="3">
    <source>
        <dbReference type="ARBA" id="ARBA00022448"/>
    </source>
</evidence>
<evidence type="ECO:0000256" key="9">
    <source>
        <dbReference type="SAM" id="MobiDB-lite"/>
    </source>
</evidence>
<feature type="compositionally biased region" description="Basic and acidic residues" evidence="9">
    <location>
        <begin position="1"/>
        <end position="15"/>
    </location>
</feature>
<dbReference type="PROSITE" id="PS50893">
    <property type="entry name" value="ABC_TRANSPORTER_2"/>
    <property type="match status" value="2"/>
</dbReference>
<dbReference type="PROSITE" id="PS00211">
    <property type="entry name" value="ABC_TRANSPORTER_1"/>
    <property type="match status" value="1"/>
</dbReference>
<dbReference type="InterPro" id="IPR029481">
    <property type="entry name" value="ABC_trans_N"/>
</dbReference>
<reference evidence="12" key="1">
    <citation type="submission" date="2023-06" db="EMBL/GenBank/DDBJ databases">
        <title>Genome-scale phylogeny and comparative genomics of the fungal order Sordariales.</title>
        <authorList>
            <consortium name="Lawrence Berkeley National Laboratory"/>
            <person name="Hensen N."/>
            <person name="Bonometti L."/>
            <person name="Westerberg I."/>
            <person name="Brannstrom I.O."/>
            <person name="Guillou S."/>
            <person name="Cros-Aarteil S."/>
            <person name="Calhoun S."/>
            <person name="Haridas S."/>
            <person name="Kuo A."/>
            <person name="Mondo S."/>
            <person name="Pangilinan J."/>
            <person name="Riley R."/>
            <person name="Labutti K."/>
            <person name="Andreopoulos B."/>
            <person name="Lipzen A."/>
            <person name="Chen C."/>
            <person name="Yanf M."/>
            <person name="Daum C."/>
            <person name="Ng V."/>
            <person name="Clum A."/>
            <person name="Steindorff A."/>
            <person name="Ohm R."/>
            <person name="Martin F."/>
            <person name="Silar P."/>
            <person name="Natvig D."/>
            <person name="Lalanne C."/>
            <person name="Gautier V."/>
            <person name="Ament-Velasquez S.L."/>
            <person name="Kruys A."/>
            <person name="Hutchinson M.I."/>
            <person name="Powell A.J."/>
            <person name="Barry K."/>
            <person name="Miller A.N."/>
            <person name="Grigoriev I.V."/>
            <person name="Debuchy R."/>
            <person name="Gladieux P."/>
            <person name="Thoren M.H."/>
            <person name="Johannesson H."/>
        </authorList>
    </citation>
    <scope>NUCLEOTIDE SEQUENCE</scope>
    <source>
        <strain evidence="12">CBS 606.72</strain>
    </source>
</reference>
<dbReference type="InterPro" id="IPR017871">
    <property type="entry name" value="ABC_transporter-like_CS"/>
</dbReference>
<dbReference type="Pfam" id="PF00005">
    <property type="entry name" value="ABC_tran"/>
    <property type="match status" value="2"/>
</dbReference>
<evidence type="ECO:0000256" key="1">
    <source>
        <dbReference type="ARBA" id="ARBA00004141"/>
    </source>
</evidence>
<dbReference type="SUPFAM" id="SSF52540">
    <property type="entry name" value="P-loop containing nucleoside triphosphate hydrolases"/>
    <property type="match status" value="2"/>
</dbReference>
<comment type="subcellular location">
    <subcellularLocation>
        <location evidence="1">Membrane</location>
        <topology evidence="1">Multi-pass membrane protein</topology>
    </subcellularLocation>
</comment>
<sequence length="1478" mass="165287">MDVEKETLGHGELHQEASTATTRSSTSSRTQDVEELREEARRQNPNGTTNVGGVSVRRAEADFAELQRELSRLSRASRTENHGHGGDAEKGVVVIGSPASEESIEQFDLEATLRGNLDSEREAGIRPKHIGVYWDGLTVKGMGGSTNYVKTFPDAFVDFCDVITPVMGWFGKGKKGTEVTLLHDFKGICKPGEMVLVLGKPGSGCTTFLKNIANQRYGYTSVTGDVHYGPFTAEEFKQYRGEAVYNQEDDLHHPTLTVEQTLGFALDVKLPGKLPAGITKEAFKERVITTLLKMFNIEHTRHTVVGGHFIRGVSGGERKRVSIAEMLVSNACILSWDNSTRGLDASTALDFAKSLRVQTDLYQTTTFVSLYQASENIYNVFDKVLVIEEGRQVYFGPAREARGYFEGLGFLPHPRQTTPDYVTGCTDAFERNYQEGRSPENAPHSPETLEAAFKESKFAKQLDAEMVEYKTALAAETKKHEDFQVAVLEQKRRGATRKSVYSVGFQQQVWALMKRQFVLKMQDVLALSLSWLRSIIIAIVLGTLYLNLGQTSASAFSKGGLMFISLLYNALQAFSELAGTMVGRPILNKHKAYAFHRPSALWVAQIIVDQAFAASQILLFCVIVYFMTNLTRTAGAFFIFFLMVLSGNVAMTLCFRVIGCLSPDFDYAAKFGVLVITFFIITSGYLIQYQSEQFWLRWIYWVNPLGLCFSAMMENEFMRINMTCTADSLVPAGPGYDNINNQVCTLAGSTPGTLEVSGRAYIEQGFSYDKGGLWRNWGIVMALMVVYLFLNVFLGEFVKHGMGGNTAKIFQKPNAERKKLNQDLVANRDKRRAARRNNESSELRIRSEGILTWENLCYEVPVPGGTRRLLDNVFGYVKPGQLTALMGASGAGKTTLLDVLAARKNIGVITGDILVDGTKPGKEFQRGTSYAEQQDVHDPSQTVREALRFSADLRQPFETPREEKYAYVEEIIALLEMETFADAIIGSPEAGLTVEQRKRVTIGVELAAKPQLLLFLDEPTSGLDSQSAFNIVRFLKKLAAVGQAILCTIHQPNAALFENFDRLLLLKSGGRCVYFGDIGKDASILRDYLKRHGAVAKDTDNVAEFMLEAIGAGSAPRIGNRDWADIWQDSPELANVKDAVIQMKRERLNADSNRDRTLEKEYASPLWHQLKVVTRRANLACWRSPNYLFTRLFNHVVIAILTGLAYLNLDESRQSLQYRVFIMFQVTVLPALVISQIEVRYHTSRALFFREQSSKIYSSFVFTASQVVAEMPYSILCAACFFLPLYYMPGLQAESSRAGYQFFIVLITEVFSVTMGQALSALTPSLFVSSQFDPFIMITFALFCGVTIPAPQMPAFWRSWLYHLNPFTRLISGMVVTALHEMPVACTPEELNRFTAPEGQTCGEYMAPFFKNGGRGYLIDNATSLCEYCAFKIGDEFYEPLGMSFDYRWRDLGIFLAFLGSNLIILFTASRFLNYNKR</sequence>
<feature type="transmembrane region" description="Helical" evidence="10">
    <location>
        <begin position="1299"/>
        <end position="1323"/>
    </location>
</feature>
<comment type="caution">
    <text evidence="12">The sequence shown here is derived from an EMBL/GenBank/DDBJ whole genome shotgun (WGS) entry which is preliminary data.</text>
</comment>
<feature type="transmembrane region" description="Helical" evidence="10">
    <location>
        <begin position="777"/>
        <end position="798"/>
    </location>
</feature>
<dbReference type="Pfam" id="PF14510">
    <property type="entry name" value="ABC_trans_N"/>
    <property type="match status" value="1"/>
</dbReference>
<dbReference type="InterPro" id="IPR010929">
    <property type="entry name" value="PDR_CDR_ABC"/>
</dbReference>
<dbReference type="FunFam" id="3.40.50.300:FF:001010">
    <property type="entry name" value="ABC multidrug transporter (Eurofung)"/>
    <property type="match status" value="1"/>
</dbReference>
<evidence type="ECO:0000313" key="13">
    <source>
        <dbReference type="Proteomes" id="UP001175000"/>
    </source>
</evidence>
<dbReference type="InterPro" id="IPR034001">
    <property type="entry name" value="ABCG_PDR_1"/>
</dbReference>
<dbReference type="InterPro" id="IPR013525">
    <property type="entry name" value="ABC2_TM"/>
</dbReference>
<keyword evidence="7 10" id="KW-1133">Transmembrane helix</keyword>
<feature type="transmembrane region" description="Helical" evidence="10">
    <location>
        <begin position="560"/>
        <end position="582"/>
    </location>
</feature>
<dbReference type="GO" id="GO:0016020">
    <property type="term" value="C:membrane"/>
    <property type="evidence" value="ECO:0007669"/>
    <property type="project" value="UniProtKB-SubCell"/>
</dbReference>
<keyword evidence="6" id="KW-0067">ATP-binding</keyword>
<keyword evidence="8 10" id="KW-0472">Membrane</keyword>
<dbReference type="FunFam" id="3.40.50.300:FF:000054">
    <property type="entry name" value="ABC multidrug transporter atrF"/>
    <property type="match status" value="1"/>
</dbReference>
<evidence type="ECO:0000256" key="4">
    <source>
        <dbReference type="ARBA" id="ARBA00022692"/>
    </source>
</evidence>
<keyword evidence="5" id="KW-0547">Nucleotide-binding</keyword>
<keyword evidence="4 10" id="KW-0812">Transmembrane</keyword>
<feature type="transmembrane region" description="Helical" evidence="10">
    <location>
        <begin position="1335"/>
        <end position="1357"/>
    </location>
</feature>
<dbReference type="CDD" id="cd03232">
    <property type="entry name" value="ABCG_PDR_domain2"/>
    <property type="match status" value="1"/>
</dbReference>
<feature type="transmembrane region" description="Helical" evidence="10">
    <location>
        <begin position="671"/>
        <end position="687"/>
    </location>
</feature>
<dbReference type="Gene3D" id="3.40.50.300">
    <property type="entry name" value="P-loop containing nucleotide triphosphate hydrolases"/>
    <property type="match status" value="2"/>
</dbReference>
<feature type="transmembrane region" description="Helical" evidence="10">
    <location>
        <begin position="1221"/>
        <end position="1239"/>
    </location>
</feature>
<feature type="transmembrane region" description="Helical" evidence="10">
    <location>
        <begin position="638"/>
        <end position="659"/>
    </location>
</feature>
<feature type="compositionally biased region" description="Polar residues" evidence="9">
    <location>
        <begin position="43"/>
        <end position="52"/>
    </location>
</feature>
<evidence type="ECO:0000256" key="2">
    <source>
        <dbReference type="ARBA" id="ARBA00006012"/>
    </source>
</evidence>
<dbReference type="EMBL" id="JAULSU010000005">
    <property type="protein sequence ID" value="KAK0617025.1"/>
    <property type="molecule type" value="Genomic_DNA"/>
</dbReference>
<dbReference type="InterPro" id="IPR003593">
    <property type="entry name" value="AAA+_ATPase"/>
</dbReference>
<feature type="compositionally biased region" description="Basic and acidic residues" evidence="9">
    <location>
        <begin position="31"/>
        <end position="42"/>
    </location>
</feature>
<name>A0AA39WKK7_9PEZI</name>
<feature type="transmembrane region" description="Helical" evidence="10">
    <location>
        <begin position="1260"/>
        <end position="1287"/>
    </location>
</feature>
<accession>A0AA39WKK7</accession>
<proteinExistence type="inferred from homology"/>
<dbReference type="Pfam" id="PF01061">
    <property type="entry name" value="ABC2_membrane"/>
    <property type="match status" value="2"/>
</dbReference>
<feature type="domain" description="ABC transporter" evidence="11">
    <location>
        <begin position="157"/>
        <end position="414"/>
    </location>
</feature>
<dbReference type="InterPro" id="IPR027417">
    <property type="entry name" value="P-loop_NTPase"/>
</dbReference>
<evidence type="ECO:0000256" key="5">
    <source>
        <dbReference type="ARBA" id="ARBA00022741"/>
    </source>
</evidence>
<feature type="transmembrane region" description="Helical" evidence="10">
    <location>
        <begin position="1192"/>
        <end position="1209"/>
    </location>
</feature>
<dbReference type="CDD" id="cd03233">
    <property type="entry name" value="ABCG_PDR_domain1"/>
    <property type="match status" value="1"/>
</dbReference>
<dbReference type="InterPro" id="IPR034003">
    <property type="entry name" value="ABCG_PDR_2"/>
</dbReference>
<feature type="compositionally biased region" description="Low complexity" evidence="9">
    <location>
        <begin position="17"/>
        <end position="30"/>
    </location>
</feature>
<feature type="region of interest" description="Disordered" evidence="9">
    <location>
        <begin position="1"/>
        <end position="56"/>
    </location>
</feature>
<evidence type="ECO:0000313" key="12">
    <source>
        <dbReference type="EMBL" id="KAK0617025.1"/>
    </source>
</evidence>
<evidence type="ECO:0000256" key="7">
    <source>
        <dbReference type="ARBA" id="ARBA00022989"/>
    </source>
</evidence>
<dbReference type="Pfam" id="PF06422">
    <property type="entry name" value="PDR_CDR"/>
    <property type="match status" value="1"/>
</dbReference>
<dbReference type="SMART" id="SM00382">
    <property type="entry name" value="AAA"/>
    <property type="match status" value="2"/>
</dbReference>
<dbReference type="GO" id="GO:0140359">
    <property type="term" value="F:ABC-type transporter activity"/>
    <property type="evidence" value="ECO:0007669"/>
    <property type="project" value="InterPro"/>
</dbReference>
<feature type="domain" description="ABC transporter" evidence="11">
    <location>
        <begin position="851"/>
        <end position="1093"/>
    </location>
</feature>
<protein>
    <submittedName>
        <fullName evidence="12">ABC-2 type transporter-domain-containing protein</fullName>
    </submittedName>
</protein>
<dbReference type="GO" id="GO:0016887">
    <property type="term" value="F:ATP hydrolysis activity"/>
    <property type="evidence" value="ECO:0007669"/>
    <property type="project" value="InterPro"/>
</dbReference>
<dbReference type="InterPro" id="IPR003439">
    <property type="entry name" value="ABC_transporter-like_ATP-bd"/>
</dbReference>
<gene>
    <name evidence="12" type="ORF">B0T14DRAFT_568580</name>
</gene>
<dbReference type="PANTHER" id="PTHR19241">
    <property type="entry name" value="ATP-BINDING CASSETTE TRANSPORTER"/>
    <property type="match status" value="1"/>
</dbReference>
<evidence type="ECO:0000256" key="10">
    <source>
        <dbReference type="SAM" id="Phobius"/>
    </source>
</evidence>
<feature type="transmembrane region" description="Helical" evidence="10">
    <location>
        <begin position="1452"/>
        <end position="1473"/>
    </location>
</feature>
<feature type="transmembrane region" description="Helical" evidence="10">
    <location>
        <begin position="602"/>
        <end position="626"/>
    </location>
</feature>
<evidence type="ECO:0000259" key="11">
    <source>
        <dbReference type="PROSITE" id="PS50893"/>
    </source>
</evidence>
<feature type="transmembrane region" description="Helical" evidence="10">
    <location>
        <begin position="524"/>
        <end position="548"/>
    </location>
</feature>
<evidence type="ECO:0000256" key="6">
    <source>
        <dbReference type="ARBA" id="ARBA00022840"/>
    </source>
</evidence>
<organism evidence="12 13">
    <name type="scientific">Immersiella caudata</name>
    <dbReference type="NCBI Taxonomy" id="314043"/>
    <lineage>
        <taxon>Eukaryota</taxon>
        <taxon>Fungi</taxon>
        <taxon>Dikarya</taxon>
        <taxon>Ascomycota</taxon>
        <taxon>Pezizomycotina</taxon>
        <taxon>Sordariomycetes</taxon>
        <taxon>Sordariomycetidae</taxon>
        <taxon>Sordariales</taxon>
        <taxon>Lasiosphaeriaceae</taxon>
        <taxon>Immersiella</taxon>
    </lineage>
</organism>
<dbReference type="Proteomes" id="UP001175000">
    <property type="component" value="Unassembled WGS sequence"/>
</dbReference>
<comment type="similarity">
    <text evidence="2">Belongs to the ABC transporter superfamily. ABCG family. PDR (TC 3.A.1.205) subfamily.</text>
</comment>
<evidence type="ECO:0000256" key="8">
    <source>
        <dbReference type="ARBA" id="ARBA00023136"/>
    </source>
</evidence>
<feature type="transmembrane region" description="Helical" evidence="10">
    <location>
        <begin position="694"/>
        <end position="713"/>
    </location>
</feature>
<dbReference type="GO" id="GO:0005524">
    <property type="term" value="F:ATP binding"/>
    <property type="evidence" value="ECO:0007669"/>
    <property type="project" value="UniProtKB-KW"/>
</dbReference>
<keyword evidence="3" id="KW-0813">Transport</keyword>